<feature type="non-terminal residue" evidence="4">
    <location>
        <position position="1"/>
    </location>
</feature>
<feature type="domain" description="Expansin-like EG45" evidence="3">
    <location>
        <begin position="118"/>
        <end position="223"/>
    </location>
</feature>
<dbReference type="InterPro" id="IPR036749">
    <property type="entry name" value="Expansin_CBD_sf"/>
</dbReference>
<organism evidence="4 5">
    <name type="scientific">Auxenochlorella protothecoides</name>
    <name type="common">Green microalga</name>
    <name type="synonym">Chlorella protothecoides</name>
    <dbReference type="NCBI Taxonomy" id="3075"/>
    <lineage>
        <taxon>Eukaryota</taxon>
        <taxon>Viridiplantae</taxon>
        <taxon>Chlorophyta</taxon>
        <taxon>core chlorophytes</taxon>
        <taxon>Trebouxiophyceae</taxon>
        <taxon>Chlorellales</taxon>
        <taxon>Chlorellaceae</taxon>
        <taxon>Auxenochlorella</taxon>
    </lineage>
</organism>
<feature type="signal peptide" evidence="2">
    <location>
        <begin position="1"/>
        <end position="29"/>
    </location>
</feature>
<name>A0A3M7L0K3_AUXPR</name>
<dbReference type="Gene3D" id="2.60.40.760">
    <property type="entry name" value="Expansin, cellulose-binding-like domain"/>
    <property type="match status" value="1"/>
</dbReference>
<evidence type="ECO:0000256" key="1">
    <source>
        <dbReference type="ARBA" id="ARBA00022729"/>
    </source>
</evidence>
<gene>
    <name evidence="4" type="ORF">APUTEX25_000552</name>
</gene>
<dbReference type="Gene3D" id="2.40.40.10">
    <property type="entry name" value="RlpA-like domain"/>
    <property type="match status" value="1"/>
</dbReference>
<evidence type="ECO:0000256" key="2">
    <source>
        <dbReference type="SAM" id="SignalP"/>
    </source>
</evidence>
<dbReference type="PROSITE" id="PS50842">
    <property type="entry name" value="EXPANSIN_EG45"/>
    <property type="match status" value="1"/>
</dbReference>
<dbReference type="PANTHER" id="PTHR31836:SF21">
    <property type="entry name" value="EXPANSIN-LIKE PROTEIN 7"/>
    <property type="match status" value="1"/>
</dbReference>
<evidence type="ECO:0000313" key="4">
    <source>
        <dbReference type="EMBL" id="RMZ56313.1"/>
    </source>
</evidence>
<dbReference type="AlphaFoldDB" id="A0A3M7L0K3"/>
<dbReference type="Proteomes" id="UP000279271">
    <property type="component" value="Unassembled WGS sequence"/>
</dbReference>
<accession>A0A3M7L0K3</accession>
<dbReference type="InterPro" id="IPR007112">
    <property type="entry name" value="Expansin/allergen_DPBB_dom"/>
</dbReference>
<dbReference type="SUPFAM" id="SSF50685">
    <property type="entry name" value="Barwin-like endoglucanases"/>
    <property type="match status" value="1"/>
</dbReference>
<proteinExistence type="predicted"/>
<dbReference type="InterPro" id="IPR051477">
    <property type="entry name" value="Expansin_CellWall"/>
</dbReference>
<protein>
    <recommendedName>
        <fullName evidence="3">Expansin-like EG45 domain-containing protein</fullName>
    </recommendedName>
</protein>
<evidence type="ECO:0000259" key="3">
    <source>
        <dbReference type="PROSITE" id="PS50842"/>
    </source>
</evidence>
<sequence length="322" mass="33447">HPRPAEVMARTLALLLCLAGLALHGHAAASPPIDPFASSSTVSTGTNGAAAFSPKVQMLMGRLPSPAASPTAAAPAAVDGLALAAEYAAAPGAQPAEQRLTYKGVATTGYTSTPLTTYGATNLGCALGYVGDNFTSDYVAMGPSFFNQGYSCGLCIRLECDDARCEQPGRTRVAQVLDYCGNCYDADLTIAQPLFVALTGRQPSPNPSALISWEFVDCAPYSNGTIKMLVKQGGSAYYQAFSFANSIYTITAAQLNGDRLVHGTDNYWSWNPVSTIDPAGPFTLDILGSNGQVLQVVLPALVSTDLGLQFTPPAPVPAPSAE</sequence>
<dbReference type="InterPro" id="IPR036908">
    <property type="entry name" value="RlpA-like_sf"/>
</dbReference>
<dbReference type="PANTHER" id="PTHR31836">
    <property type="match status" value="1"/>
</dbReference>
<dbReference type="EMBL" id="QOKY01000150">
    <property type="protein sequence ID" value="RMZ56313.1"/>
    <property type="molecule type" value="Genomic_DNA"/>
</dbReference>
<comment type="caution">
    <text evidence="4">The sequence shown here is derived from an EMBL/GenBank/DDBJ whole genome shotgun (WGS) entry which is preliminary data.</text>
</comment>
<evidence type="ECO:0000313" key="5">
    <source>
        <dbReference type="Proteomes" id="UP000279271"/>
    </source>
</evidence>
<keyword evidence="1 2" id="KW-0732">Signal</keyword>
<feature type="chain" id="PRO_5018274591" description="Expansin-like EG45 domain-containing protein" evidence="2">
    <location>
        <begin position="30"/>
        <end position="322"/>
    </location>
</feature>
<dbReference type="CDD" id="cd22271">
    <property type="entry name" value="DPBB_EXP_N-like"/>
    <property type="match status" value="1"/>
</dbReference>
<reference evidence="5" key="1">
    <citation type="journal article" date="2018" name="Algal Res.">
        <title>Characterization of plant carbon substrate utilization by Auxenochlorella protothecoides.</title>
        <authorList>
            <person name="Vogler B.W."/>
            <person name="Starkenburg S.R."/>
            <person name="Sudasinghe N."/>
            <person name="Schambach J.Y."/>
            <person name="Rollin J.A."/>
            <person name="Pattathil S."/>
            <person name="Barry A.N."/>
        </authorList>
    </citation>
    <scope>NUCLEOTIDE SEQUENCE [LARGE SCALE GENOMIC DNA]</scope>
    <source>
        <strain evidence="5">UTEX 25</strain>
    </source>
</reference>